<feature type="region of interest" description="Disordered" evidence="4">
    <location>
        <begin position="626"/>
        <end position="657"/>
    </location>
</feature>
<dbReference type="PROSITE" id="PS50106">
    <property type="entry name" value="PDZ"/>
    <property type="match status" value="2"/>
</dbReference>
<feature type="compositionally biased region" description="Polar residues" evidence="4">
    <location>
        <begin position="368"/>
        <end position="382"/>
    </location>
</feature>
<keyword evidence="7" id="KW-1185">Reference proteome</keyword>
<dbReference type="GO" id="GO:0005929">
    <property type="term" value="C:cilium"/>
    <property type="evidence" value="ECO:0007669"/>
    <property type="project" value="TreeGrafter"/>
</dbReference>
<feature type="compositionally biased region" description="Basic and acidic residues" evidence="4">
    <location>
        <begin position="466"/>
        <end position="479"/>
    </location>
</feature>
<evidence type="ECO:0000259" key="5">
    <source>
        <dbReference type="PROSITE" id="PS50106"/>
    </source>
</evidence>
<feature type="region of interest" description="Disordered" evidence="4">
    <location>
        <begin position="452"/>
        <end position="557"/>
    </location>
</feature>
<dbReference type="PANTHER" id="PTHR23116">
    <property type="entry name" value="PDZ DOMAIN CONTAINING WHIRLIN AND HARMONIN-RELATED"/>
    <property type="match status" value="1"/>
</dbReference>
<dbReference type="Pfam" id="PF00595">
    <property type="entry name" value="PDZ"/>
    <property type="match status" value="1"/>
</dbReference>
<dbReference type="SUPFAM" id="SSF50156">
    <property type="entry name" value="PDZ domain-like"/>
    <property type="match status" value="2"/>
</dbReference>
<evidence type="ECO:0000313" key="6">
    <source>
        <dbReference type="EMBL" id="CAH1390007.1"/>
    </source>
</evidence>
<dbReference type="Proteomes" id="UP001152798">
    <property type="component" value="Chromosome 1"/>
</dbReference>
<organism evidence="6 7">
    <name type="scientific">Nezara viridula</name>
    <name type="common">Southern green stink bug</name>
    <name type="synonym">Cimex viridulus</name>
    <dbReference type="NCBI Taxonomy" id="85310"/>
    <lineage>
        <taxon>Eukaryota</taxon>
        <taxon>Metazoa</taxon>
        <taxon>Ecdysozoa</taxon>
        <taxon>Arthropoda</taxon>
        <taxon>Hexapoda</taxon>
        <taxon>Insecta</taxon>
        <taxon>Pterygota</taxon>
        <taxon>Neoptera</taxon>
        <taxon>Paraneoptera</taxon>
        <taxon>Hemiptera</taxon>
        <taxon>Heteroptera</taxon>
        <taxon>Panheteroptera</taxon>
        <taxon>Pentatomomorpha</taxon>
        <taxon>Pentatomoidea</taxon>
        <taxon>Pentatomidae</taxon>
        <taxon>Pentatominae</taxon>
        <taxon>Nezara</taxon>
    </lineage>
</organism>
<feature type="compositionally biased region" description="Pro residues" evidence="4">
    <location>
        <begin position="534"/>
        <end position="545"/>
    </location>
</feature>
<feature type="compositionally biased region" description="Polar residues" evidence="4">
    <location>
        <begin position="642"/>
        <end position="657"/>
    </location>
</feature>
<sequence length="818" mass="88825">VQHANTGTGKEGRRIWRVCLAMAYTGRGSYSTASSESTSSSGESRVRAVCLHRRTSAKLGFSIRGGKEHGTGFFVTAVEPNSEAFKQGLLVGDQIIRINGFPVEDATHKEVLQLILGQNTINFKVKSVGMIPVKENPEDELSWQIVEPSMTNGHQTDIFKGDVCDDSVIMRSVNDVKMVLKVPPRAKLGCGICKGPEWKPGVFIQFTKENSIARQAGLRPGDQILQCNNFVFTPETPFNEAVSVMRCSGVLELIVRKGAGLELFPGESSGYNSSASSVAGDNPPRLAVLPEECNGASDAAPNGSDRRLDQEVLKNGRMDYPNGCTVIHVGGDETDNKKIAEICMVSQQLETKTTTVFVEVHHSEDDTVSNTQSEASTDRLTNSSSVSSFTSSASSLSSAISQELERRSKQRSMGNESPAKTVRQTDKLIKNGLAKEKVEQHEQLMMEFKKAHRKMFSSDSDSTINNEEREENRLSEKNNHNGLLNGNGSTLQNGTKEPDKTKIKRQTAPPPPPPLPDENALEKQKPPSSKKHAPPPPPPSPPYCPTPDYDTASLASVGKRRADIVEMQSLESFKLTNPSTVKPKPPSTYFARGIPGSENSNGFSSNSSASTIPLKEGSKPIVTIREYPGGRERKNPSKFDFLQNSPKGATNQDEPITSRLQNELSQTLSRATTLSKNINECTSESTHSHQNGNGSVGTVVTINLSPHQKSDSNKPFYLFPNGNPLNGVDNKKLSSLITSAASKHTFANGKTSSNGLDNPPKNSVTFNFNNKTQEVRNGHTQKNGILKNGTGNVSQVQIQSQNGIDKFSPQKSIKFGGM</sequence>
<keyword evidence="3" id="KW-0966">Cell projection</keyword>
<dbReference type="GO" id="GO:0002142">
    <property type="term" value="C:stereocilia ankle link complex"/>
    <property type="evidence" value="ECO:0007669"/>
    <property type="project" value="TreeGrafter"/>
</dbReference>
<dbReference type="InterPro" id="IPR051844">
    <property type="entry name" value="USH2_Complex_Protein"/>
</dbReference>
<evidence type="ECO:0000313" key="7">
    <source>
        <dbReference type="Proteomes" id="UP001152798"/>
    </source>
</evidence>
<feature type="non-terminal residue" evidence="6">
    <location>
        <position position="1"/>
    </location>
</feature>
<dbReference type="Gene3D" id="2.30.42.10">
    <property type="match status" value="2"/>
</dbReference>
<dbReference type="OrthoDB" id="6021951at2759"/>
<dbReference type="PANTHER" id="PTHR23116:SF36">
    <property type="entry name" value="HARMONIN"/>
    <property type="match status" value="1"/>
</dbReference>
<feature type="domain" description="PDZ" evidence="5">
    <location>
        <begin position="48"/>
        <end position="115"/>
    </location>
</feature>
<dbReference type="InterPro" id="IPR001478">
    <property type="entry name" value="PDZ"/>
</dbReference>
<feature type="compositionally biased region" description="Low complexity" evidence="4">
    <location>
        <begin position="383"/>
        <end position="401"/>
    </location>
</feature>
<feature type="compositionally biased region" description="Basic and acidic residues" evidence="4">
    <location>
        <begin position="628"/>
        <end position="637"/>
    </location>
</feature>
<evidence type="ECO:0000256" key="4">
    <source>
        <dbReference type="SAM" id="MobiDB-lite"/>
    </source>
</evidence>
<dbReference type="InterPro" id="IPR036034">
    <property type="entry name" value="PDZ_sf"/>
</dbReference>
<protein>
    <recommendedName>
        <fullName evidence="5">PDZ domain-containing protein</fullName>
    </recommendedName>
</protein>
<feature type="domain" description="PDZ" evidence="5">
    <location>
        <begin position="177"/>
        <end position="249"/>
    </location>
</feature>
<dbReference type="GO" id="GO:0032426">
    <property type="term" value="C:stereocilium tip"/>
    <property type="evidence" value="ECO:0007669"/>
    <property type="project" value="TreeGrafter"/>
</dbReference>
<name>A0A9P0E081_NEZVI</name>
<gene>
    <name evidence="6" type="ORF">NEZAVI_LOCUS1278</name>
</gene>
<feature type="region of interest" description="Disordered" evidence="4">
    <location>
        <begin position="364"/>
        <end position="427"/>
    </location>
</feature>
<feature type="compositionally biased region" description="Low complexity" evidence="4">
    <location>
        <begin position="480"/>
        <end position="494"/>
    </location>
</feature>
<dbReference type="AlphaFoldDB" id="A0A9P0E081"/>
<evidence type="ECO:0000256" key="3">
    <source>
        <dbReference type="ARBA" id="ARBA00023273"/>
    </source>
</evidence>
<evidence type="ECO:0000256" key="2">
    <source>
        <dbReference type="ARBA" id="ARBA00022737"/>
    </source>
</evidence>
<dbReference type="GO" id="GO:0005886">
    <property type="term" value="C:plasma membrane"/>
    <property type="evidence" value="ECO:0007669"/>
    <property type="project" value="TreeGrafter"/>
</dbReference>
<dbReference type="EMBL" id="OV725077">
    <property type="protein sequence ID" value="CAH1390007.1"/>
    <property type="molecule type" value="Genomic_DNA"/>
</dbReference>
<reference evidence="6" key="1">
    <citation type="submission" date="2022-01" db="EMBL/GenBank/DDBJ databases">
        <authorList>
            <person name="King R."/>
        </authorList>
    </citation>
    <scope>NUCLEOTIDE SEQUENCE</scope>
</reference>
<keyword evidence="2" id="KW-0677">Repeat</keyword>
<dbReference type="SMART" id="SM00228">
    <property type="entry name" value="PDZ"/>
    <property type="match status" value="2"/>
</dbReference>
<evidence type="ECO:0000256" key="1">
    <source>
        <dbReference type="ARBA" id="ARBA00004316"/>
    </source>
</evidence>
<comment type="subcellular location">
    <subcellularLocation>
        <location evidence="1">Cell projection</location>
    </subcellularLocation>
</comment>
<accession>A0A9P0E081</accession>
<proteinExistence type="predicted"/>